<dbReference type="EMBL" id="CACRXK020004104">
    <property type="protein sequence ID" value="CAB4001509.1"/>
    <property type="molecule type" value="Genomic_DNA"/>
</dbReference>
<organism evidence="8 9">
    <name type="scientific">Paramuricea clavata</name>
    <name type="common">Red gorgonian</name>
    <name type="synonym">Violescent sea-whip</name>
    <dbReference type="NCBI Taxonomy" id="317549"/>
    <lineage>
        <taxon>Eukaryota</taxon>
        <taxon>Metazoa</taxon>
        <taxon>Cnidaria</taxon>
        <taxon>Anthozoa</taxon>
        <taxon>Octocorallia</taxon>
        <taxon>Malacalcyonacea</taxon>
        <taxon>Plexauridae</taxon>
        <taxon>Paramuricea</taxon>
    </lineage>
</organism>
<dbReference type="EC" id="3.4.24.-" evidence="7"/>
<dbReference type="InterPro" id="IPR024079">
    <property type="entry name" value="MetalloPept_cat_dom_sf"/>
</dbReference>
<evidence type="ECO:0000313" key="9">
    <source>
        <dbReference type="Proteomes" id="UP001152795"/>
    </source>
</evidence>
<dbReference type="SMART" id="SM00235">
    <property type="entry name" value="ZnMc"/>
    <property type="match status" value="1"/>
</dbReference>
<dbReference type="PRINTS" id="PR00480">
    <property type="entry name" value="ASTACIN"/>
</dbReference>
<comment type="cofactor">
    <cofactor evidence="6 7">
        <name>Zn(2+)</name>
        <dbReference type="ChEBI" id="CHEBI:29105"/>
    </cofactor>
    <text evidence="6 7">Binds 1 zinc ion per subunit.</text>
</comment>
<feature type="binding site" evidence="6">
    <location>
        <position position="213"/>
    </location>
    <ligand>
        <name>Zn(2+)</name>
        <dbReference type="ChEBI" id="CHEBI:29105"/>
        <note>catalytic</note>
    </ligand>
</feature>
<keyword evidence="1 6" id="KW-0645">Protease</keyword>
<feature type="binding site" evidence="6">
    <location>
        <position position="203"/>
    </location>
    <ligand>
        <name>Zn(2+)</name>
        <dbReference type="ChEBI" id="CHEBI:29105"/>
        <note>catalytic</note>
    </ligand>
</feature>
<protein>
    <recommendedName>
        <fullName evidence="7">Metalloendopeptidase</fullName>
        <ecNumber evidence="7">3.4.24.-</ecNumber>
    </recommendedName>
</protein>
<keyword evidence="7" id="KW-0732">Signal</keyword>
<evidence type="ECO:0000256" key="7">
    <source>
        <dbReference type="RuleBase" id="RU361183"/>
    </source>
</evidence>
<feature type="binding site" evidence="6">
    <location>
        <position position="207"/>
    </location>
    <ligand>
        <name>Zn(2+)</name>
        <dbReference type="ChEBI" id="CHEBI:29105"/>
        <note>catalytic</note>
    </ligand>
</feature>
<gene>
    <name evidence="8" type="ORF">PACLA_8A061837</name>
</gene>
<evidence type="ECO:0000256" key="6">
    <source>
        <dbReference type="PROSITE-ProRule" id="PRU01211"/>
    </source>
</evidence>
<feature type="active site" evidence="6">
    <location>
        <position position="204"/>
    </location>
</feature>
<dbReference type="PANTHER" id="PTHR10127">
    <property type="entry name" value="DISCOIDIN, CUB, EGF, LAMININ , AND ZINC METALLOPROTEASE DOMAIN CONTAINING"/>
    <property type="match status" value="1"/>
</dbReference>
<dbReference type="GO" id="GO:0008270">
    <property type="term" value="F:zinc ion binding"/>
    <property type="evidence" value="ECO:0007669"/>
    <property type="project" value="UniProtKB-UniRule"/>
</dbReference>
<keyword evidence="5 6" id="KW-0482">Metalloprotease</keyword>
<name>A0A7D9IAG9_PARCT</name>
<feature type="signal peptide" evidence="7">
    <location>
        <begin position="1"/>
        <end position="19"/>
    </location>
</feature>
<accession>A0A7D9IAG9</accession>
<dbReference type="GO" id="GO:0004222">
    <property type="term" value="F:metalloendopeptidase activity"/>
    <property type="evidence" value="ECO:0007669"/>
    <property type="project" value="UniProtKB-UniRule"/>
</dbReference>
<dbReference type="InterPro" id="IPR001506">
    <property type="entry name" value="Peptidase_M12A"/>
</dbReference>
<evidence type="ECO:0000256" key="3">
    <source>
        <dbReference type="ARBA" id="ARBA00022801"/>
    </source>
</evidence>
<keyword evidence="9" id="KW-1185">Reference proteome</keyword>
<dbReference type="Proteomes" id="UP001152795">
    <property type="component" value="Unassembled WGS sequence"/>
</dbReference>
<proteinExistence type="predicted"/>
<keyword evidence="3 6" id="KW-0378">Hydrolase</keyword>
<dbReference type="GO" id="GO:0006508">
    <property type="term" value="P:proteolysis"/>
    <property type="evidence" value="ECO:0007669"/>
    <property type="project" value="UniProtKB-KW"/>
</dbReference>
<dbReference type="InterPro" id="IPR006026">
    <property type="entry name" value="Peptidase_Metallo"/>
</dbReference>
<dbReference type="OrthoDB" id="291007at2759"/>
<dbReference type="Pfam" id="PF01400">
    <property type="entry name" value="Astacin"/>
    <property type="match status" value="1"/>
</dbReference>
<dbReference type="Gene3D" id="3.40.390.10">
    <property type="entry name" value="Collagenase (Catalytic Domain)"/>
    <property type="match status" value="1"/>
</dbReference>
<feature type="chain" id="PRO_5040558245" description="Metalloendopeptidase" evidence="7">
    <location>
        <begin position="20"/>
        <end position="384"/>
    </location>
</feature>
<dbReference type="AlphaFoldDB" id="A0A7D9IAG9"/>
<dbReference type="PROSITE" id="PS51864">
    <property type="entry name" value="ASTACIN"/>
    <property type="match status" value="1"/>
</dbReference>
<feature type="non-terminal residue" evidence="8">
    <location>
        <position position="384"/>
    </location>
</feature>
<comment type="caution">
    <text evidence="6">Lacks conserved residue(s) required for the propagation of feature annotation.</text>
</comment>
<dbReference type="InterPro" id="IPR034035">
    <property type="entry name" value="Astacin-like_dom"/>
</dbReference>
<evidence type="ECO:0000313" key="8">
    <source>
        <dbReference type="EMBL" id="CAB4001509.1"/>
    </source>
</evidence>
<keyword evidence="4 6" id="KW-0862">Zinc</keyword>
<evidence type="ECO:0000256" key="5">
    <source>
        <dbReference type="ARBA" id="ARBA00023049"/>
    </source>
</evidence>
<dbReference type="PANTHER" id="PTHR10127:SF780">
    <property type="entry name" value="METALLOENDOPEPTIDASE"/>
    <property type="match status" value="1"/>
</dbReference>
<reference evidence="8" key="1">
    <citation type="submission" date="2020-04" db="EMBL/GenBank/DDBJ databases">
        <authorList>
            <person name="Alioto T."/>
            <person name="Alioto T."/>
            <person name="Gomez Garrido J."/>
        </authorList>
    </citation>
    <scope>NUCLEOTIDE SEQUENCE</scope>
    <source>
        <strain evidence="8">A484AB</strain>
    </source>
</reference>
<evidence type="ECO:0000256" key="1">
    <source>
        <dbReference type="ARBA" id="ARBA00022670"/>
    </source>
</evidence>
<keyword evidence="2 6" id="KW-0479">Metal-binding</keyword>
<sequence length="384" mass="42977">MLWTITGLVFLILALPTSAAENVSDITQPPNDTTNWEEVFKVMNESGMSRTDEPGLGLFDTILRVNARERGSGLGRSDTNVFLFEGDIMLNNETANTGSQGTGRGKRAVIRDRRRNLWPRNINYVLDRGLRGAARRVIASAIKEWETTLPCRGSWVDVTNSRKPRSYMHFFVGGGCYSQVGHVGGAQKVSIGRGCEHHGIAVHEIGHAMGLWHEQSRPDRDSYVRIVWNNIIPAMKFNFQKQTTSSVNSLGVSYDYDSVMHYGATAFARARGLTTISSKQGHRTLGQRRGLSPKDKQQVKLLYKCGGTTVKPTKPTVCKDSTSHKQWCIESKKLSFCSNALFKRYMIQHCCRTCKPKPTPPKPTGCQDKRKQNSCIAWKKLGYC</sequence>
<dbReference type="CDD" id="cd04280">
    <property type="entry name" value="ZnMc_astacin_like"/>
    <property type="match status" value="1"/>
</dbReference>
<dbReference type="SUPFAM" id="SSF55486">
    <property type="entry name" value="Metalloproteases ('zincins'), catalytic domain"/>
    <property type="match status" value="1"/>
</dbReference>
<evidence type="ECO:0000256" key="4">
    <source>
        <dbReference type="ARBA" id="ARBA00022833"/>
    </source>
</evidence>
<comment type="caution">
    <text evidence="8">The sequence shown here is derived from an EMBL/GenBank/DDBJ whole genome shotgun (WGS) entry which is preliminary data.</text>
</comment>
<evidence type="ECO:0000256" key="2">
    <source>
        <dbReference type="ARBA" id="ARBA00022723"/>
    </source>
</evidence>